<feature type="transmembrane region" description="Helical" evidence="8">
    <location>
        <begin position="357"/>
        <end position="375"/>
    </location>
</feature>
<protein>
    <submittedName>
        <fullName evidence="10">Undecaprenyl phosphate-alpha-4-amino-4-deoxy-L-arabinose arabinosyl transferase</fullName>
        <ecNumber evidence="10">2.4.2.43</ecNumber>
    </submittedName>
</protein>
<feature type="transmembrane region" description="Helical" evidence="8">
    <location>
        <begin position="295"/>
        <end position="313"/>
    </location>
</feature>
<reference evidence="10 11" key="1">
    <citation type="submission" date="2018-06" db="EMBL/GenBank/DDBJ databases">
        <title>Draft Genome Sequence of a Novel Marine Bacterium Related to the Verrucomicrobia.</title>
        <authorList>
            <person name="Vosseberg J."/>
            <person name="Martijn J."/>
            <person name="Ettema T.J.G."/>
        </authorList>
    </citation>
    <scope>NUCLEOTIDE SEQUENCE [LARGE SCALE GENOMIC DNA]</scope>
    <source>
        <strain evidence="10">TARA_B100001123</strain>
    </source>
</reference>
<feature type="domain" description="ArnT-like N-terminal" evidence="9">
    <location>
        <begin position="51"/>
        <end position="223"/>
    </location>
</feature>
<dbReference type="GO" id="GO:0009103">
    <property type="term" value="P:lipopolysaccharide biosynthetic process"/>
    <property type="evidence" value="ECO:0007669"/>
    <property type="project" value="UniProtKB-ARBA"/>
</dbReference>
<name>A0A2Z4AEE5_9BACT</name>
<sequence>MLSISTRIGIREIGISYLIVLIVGAVYVFTVPYLVIDETRYLTVAWEMHLNHSFLVPTLNNEFYSHKPPLFFWLINLNWFMLGINEKTLRFIPLLFSLFNLLMTYRIGLKLWGDVRTAAFSTLILSSMFVYLLWSPLIMFDILLTFWVLLGVYGFLVGAEDKKQRVSWLLVGLSIAGGLLTKGPVILVHVLPLGIMYFIWVSKEKALGWRWYLGLGLAVLIGVGTAMIWVVPATIAGGEEYEKAILWSQTADRMVSSMAHQRPIWWYIPMLPVLIFPWILVGHPWIVKSDIKLKWNYRFLAVWIGFSIGLFSLISGKQLYYLVPTLPAFSLLIGRGISRLPRELRGFWTFHRRIGAIYVGLGCTLSVLAGSVWIQEKMIPSSLVATLGIGLIVLGSVLFIFRSKTVDGSIRGIAIFSVIVFIVFLVAVHPLFASRYDVRNVARILKEKQEAGYAIVNSLKYFGQFHFLGRLEKPLVVITDIESIGKYINNNEKVLIISYEERDKNFDQINVLYNQLYRGGRLIIWNEKGVQDFIEGRLR</sequence>
<comment type="subcellular location">
    <subcellularLocation>
        <location evidence="1">Cell membrane</location>
        <topology evidence="1">Multi-pass membrane protein</topology>
    </subcellularLocation>
</comment>
<feature type="transmembrane region" description="Helical" evidence="8">
    <location>
        <begin position="211"/>
        <end position="231"/>
    </location>
</feature>
<keyword evidence="4 10" id="KW-0808">Transferase</keyword>
<feature type="transmembrane region" description="Helical" evidence="8">
    <location>
        <begin position="381"/>
        <end position="401"/>
    </location>
</feature>
<accession>A0A2Z4AEE5</accession>
<proteinExistence type="predicted"/>
<evidence type="ECO:0000256" key="5">
    <source>
        <dbReference type="ARBA" id="ARBA00022692"/>
    </source>
</evidence>
<evidence type="ECO:0000256" key="2">
    <source>
        <dbReference type="ARBA" id="ARBA00022475"/>
    </source>
</evidence>
<keyword evidence="7 8" id="KW-0472">Membrane</keyword>
<dbReference type="GO" id="GO:0005886">
    <property type="term" value="C:plasma membrane"/>
    <property type="evidence" value="ECO:0007669"/>
    <property type="project" value="UniProtKB-SubCell"/>
</dbReference>
<evidence type="ECO:0000256" key="8">
    <source>
        <dbReference type="SAM" id="Phobius"/>
    </source>
</evidence>
<dbReference type="KEGG" id="mtar:DF168_00491"/>
<dbReference type="Pfam" id="PF02366">
    <property type="entry name" value="PMT"/>
    <property type="match status" value="1"/>
</dbReference>
<evidence type="ECO:0000256" key="7">
    <source>
        <dbReference type="ARBA" id="ARBA00023136"/>
    </source>
</evidence>
<evidence type="ECO:0000256" key="6">
    <source>
        <dbReference type="ARBA" id="ARBA00022989"/>
    </source>
</evidence>
<gene>
    <name evidence="10" type="primary">arnT</name>
    <name evidence="10" type="ORF">DF168_00491</name>
</gene>
<dbReference type="GO" id="GO:0006493">
    <property type="term" value="P:protein O-linked glycosylation"/>
    <property type="evidence" value="ECO:0007669"/>
    <property type="project" value="InterPro"/>
</dbReference>
<evidence type="ECO:0000256" key="3">
    <source>
        <dbReference type="ARBA" id="ARBA00022676"/>
    </source>
</evidence>
<dbReference type="PANTHER" id="PTHR33908">
    <property type="entry name" value="MANNOSYLTRANSFERASE YKCB-RELATED"/>
    <property type="match status" value="1"/>
</dbReference>
<evidence type="ECO:0000313" key="11">
    <source>
        <dbReference type="Proteomes" id="UP000247465"/>
    </source>
</evidence>
<keyword evidence="2" id="KW-1003">Cell membrane</keyword>
<feature type="transmembrane region" description="Helical" evidence="8">
    <location>
        <begin position="264"/>
        <end position="283"/>
    </location>
</feature>
<evidence type="ECO:0000313" key="10">
    <source>
        <dbReference type="EMBL" id="AWT59306.1"/>
    </source>
</evidence>
<feature type="transmembrane region" description="Helical" evidence="8">
    <location>
        <begin position="91"/>
        <end position="109"/>
    </location>
</feature>
<dbReference type="EMBL" id="CP029803">
    <property type="protein sequence ID" value="AWT59306.1"/>
    <property type="molecule type" value="Genomic_DNA"/>
</dbReference>
<evidence type="ECO:0000259" key="9">
    <source>
        <dbReference type="Pfam" id="PF02366"/>
    </source>
</evidence>
<dbReference type="InterPro" id="IPR050297">
    <property type="entry name" value="LipidA_mod_glycosyltrf_83"/>
</dbReference>
<evidence type="ECO:0000256" key="4">
    <source>
        <dbReference type="ARBA" id="ARBA00022679"/>
    </source>
</evidence>
<feature type="transmembrane region" description="Helical" evidence="8">
    <location>
        <begin position="141"/>
        <end position="159"/>
    </location>
</feature>
<dbReference type="GO" id="GO:0103015">
    <property type="term" value="F:4-amino-4-deoxy-L-arabinose transferase activity"/>
    <property type="evidence" value="ECO:0007669"/>
    <property type="project" value="UniProtKB-EC"/>
</dbReference>
<dbReference type="GO" id="GO:0000030">
    <property type="term" value="F:mannosyltransferase activity"/>
    <property type="evidence" value="ECO:0007669"/>
    <property type="project" value="InterPro"/>
</dbReference>
<organism evidence="10 11">
    <name type="scientific">Candidatus Moanibacter tarae</name>
    <dbReference type="NCBI Taxonomy" id="2200854"/>
    <lineage>
        <taxon>Bacteria</taxon>
        <taxon>Pseudomonadati</taxon>
        <taxon>Verrucomicrobiota</taxon>
        <taxon>Opitutia</taxon>
        <taxon>Puniceicoccales</taxon>
        <taxon>Puniceicoccales incertae sedis</taxon>
        <taxon>Candidatus Moanibacter</taxon>
    </lineage>
</organism>
<dbReference type="AlphaFoldDB" id="A0A2Z4AEE5"/>
<keyword evidence="3 10" id="KW-0328">Glycosyltransferase</keyword>
<dbReference type="PANTHER" id="PTHR33908:SF11">
    <property type="entry name" value="MEMBRANE PROTEIN"/>
    <property type="match status" value="1"/>
</dbReference>
<feature type="transmembrane region" description="Helical" evidence="8">
    <location>
        <begin position="179"/>
        <end position="199"/>
    </location>
</feature>
<keyword evidence="6 8" id="KW-1133">Transmembrane helix</keyword>
<feature type="transmembrane region" description="Helical" evidence="8">
    <location>
        <begin position="413"/>
        <end position="432"/>
    </location>
</feature>
<evidence type="ECO:0000256" key="1">
    <source>
        <dbReference type="ARBA" id="ARBA00004651"/>
    </source>
</evidence>
<keyword evidence="5 8" id="KW-0812">Transmembrane</keyword>
<feature type="transmembrane region" description="Helical" evidence="8">
    <location>
        <begin position="12"/>
        <end position="36"/>
    </location>
</feature>
<dbReference type="EC" id="2.4.2.43" evidence="10"/>
<dbReference type="Proteomes" id="UP000247465">
    <property type="component" value="Chromosome"/>
</dbReference>
<dbReference type="InterPro" id="IPR003342">
    <property type="entry name" value="ArnT-like_N"/>
</dbReference>
<feature type="transmembrane region" description="Helical" evidence="8">
    <location>
        <begin position="115"/>
        <end position="134"/>
    </location>
</feature>